<reference evidence="2 3" key="1">
    <citation type="submission" date="2016-10" db="EMBL/GenBank/DDBJ databases">
        <authorList>
            <person name="de Groot N.N."/>
        </authorList>
    </citation>
    <scope>NUCLEOTIDE SEQUENCE [LARGE SCALE GENOMIC DNA]</scope>
    <source>
        <strain evidence="2 3">DSM 11443</strain>
    </source>
</reference>
<organism evidence="2 3">
    <name type="scientific">Sulfitobacter brevis</name>
    <dbReference type="NCBI Taxonomy" id="74348"/>
    <lineage>
        <taxon>Bacteria</taxon>
        <taxon>Pseudomonadati</taxon>
        <taxon>Pseudomonadota</taxon>
        <taxon>Alphaproteobacteria</taxon>
        <taxon>Rhodobacterales</taxon>
        <taxon>Roseobacteraceae</taxon>
        <taxon>Sulfitobacter</taxon>
    </lineage>
</organism>
<dbReference type="EMBL" id="FOMW01000004">
    <property type="protein sequence ID" value="SFD96937.1"/>
    <property type="molecule type" value="Genomic_DNA"/>
</dbReference>
<dbReference type="Pfam" id="PF00325">
    <property type="entry name" value="Crp"/>
    <property type="match status" value="1"/>
</dbReference>
<dbReference type="Gene3D" id="1.10.10.10">
    <property type="entry name" value="Winged helix-like DNA-binding domain superfamily/Winged helix DNA-binding domain"/>
    <property type="match status" value="1"/>
</dbReference>
<proteinExistence type="predicted"/>
<keyword evidence="3" id="KW-1185">Reference proteome</keyword>
<gene>
    <name evidence="2" type="ORF">SAMN04488523_10479</name>
</gene>
<dbReference type="SUPFAM" id="SSF46785">
    <property type="entry name" value="Winged helix' DNA-binding domain"/>
    <property type="match status" value="1"/>
</dbReference>
<sequence length="118" mass="13006">MKLCVFACIDDLLGHASATMLARFVTTRNLSPGDQFLTEAQYDMKKSVTGDLRQSYLALPQRDPANVDIADFLGLTTQTISRTFTPPRKSKIIAIDNNHTVIIQRPTALNGLARGDAR</sequence>
<accession>A0A1I1WP30</accession>
<dbReference type="Proteomes" id="UP000198977">
    <property type="component" value="Unassembled WGS sequence"/>
</dbReference>
<evidence type="ECO:0000259" key="1">
    <source>
        <dbReference type="Pfam" id="PF00325"/>
    </source>
</evidence>
<feature type="domain" description="HTH crp-type" evidence="1">
    <location>
        <begin position="68"/>
        <end position="93"/>
    </location>
</feature>
<protein>
    <submittedName>
        <fullName evidence="2">Regulatory protein, crp family</fullName>
    </submittedName>
</protein>
<dbReference type="AlphaFoldDB" id="A0A1I1WP30"/>
<dbReference type="GO" id="GO:0006355">
    <property type="term" value="P:regulation of DNA-templated transcription"/>
    <property type="evidence" value="ECO:0007669"/>
    <property type="project" value="InterPro"/>
</dbReference>
<evidence type="ECO:0000313" key="3">
    <source>
        <dbReference type="Proteomes" id="UP000198977"/>
    </source>
</evidence>
<dbReference type="InterPro" id="IPR036390">
    <property type="entry name" value="WH_DNA-bd_sf"/>
</dbReference>
<dbReference type="GO" id="GO:0003677">
    <property type="term" value="F:DNA binding"/>
    <property type="evidence" value="ECO:0007669"/>
    <property type="project" value="InterPro"/>
</dbReference>
<name>A0A1I1WP30_9RHOB</name>
<evidence type="ECO:0000313" key="2">
    <source>
        <dbReference type="EMBL" id="SFD96937.1"/>
    </source>
</evidence>
<dbReference type="InterPro" id="IPR036388">
    <property type="entry name" value="WH-like_DNA-bd_sf"/>
</dbReference>
<dbReference type="STRING" id="74348.SAMN04488523_10479"/>
<dbReference type="InterPro" id="IPR012318">
    <property type="entry name" value="HTH_CRP"/>
</dbReference>
<dbReference type="RefSeq" id="WP_281244840.1">
    <property type="nucleotide sequence ID" value="NZ_FOMW01000004.1"/>
</dbReference>